<dbReference type="Pfam" id="PF10400">
    <property type="entry name" value="Vir_act_alpha_C"/>
    <property type="match status" value="1"/>
</dbReference>
<dbReference type="SUPFAM" id="SSF46785">
    <property type="entry name" value="Winged helix' DNA-binding domain"/>
    <property type="match status" value="1"/>
</dbReference>
<dbReference type="Pfam" id="PF03551">
    <property type="entry name" value="PadR"/>
    <property type="match status" value="1"/>
</dbReference>
<dbReference type="OrthoDB" id="9783723at2"/>
<dbReference type="InterPro" id="IPR018309">
    <property type="entry name" value="Tscrpt_reg_PadR_C"/>
</dbReference>
<dbReference type="AlphaFoldDB" id="A0A2S6HY62"/>
<keyword evidence="4" id="KW-1185">Reference proteome</keyword>
<proteinExistence type="predicted"/>
<accession>A0A2S6HY62</accession>
<evidence type="ECO:0000259" key="1">
    <source>
        <dbReference type="Pfam" id="PF03551"/>
    </source>
</evidence>
<dbReference type="Proteomes" id="UP000237749">
    <property type="component" value="Unassembled WGS sequence"/>
</dbReference>
<evidence type="ECO:0000313" key="3">
    <source>
        <dbReference type="EMBL" id="PPK83101.1"/>
    </source>
</evidence>
<feature type="domain" description="Transcription regulator PadR C-terminal" evidence="2">
    <location>
        <begin position="95"/>
        <end position="179"/>
    </location>
</feature>
<dbReference type="PANTHER" id="PTHR43252">
    <property type="entry name" value="TRANSCRIPTIONAL REGULATOR YQJI"/>
    <property type="match status" value="1"/>
</dbReference>
<evidence type="ECO:0000259" key="2">
    <source>
        <dbReference type="Pfam" id="PF10400"/>
    </source>
</evidence>
<comment type="caution">
    <text evidence="3">The sequence shown here is derived from an EMBL/GenBank/DDBJ whole genome shotgun (WGS) entry which is preliminary data.</text>
</comment>
<dbReference type="InterPro" id="IPR005149">
    <property type="entry name" value="Tscrpt_reg_PadR_N"/>
</dbReference>
<sequence>MSLSHSILGFLSYQSMTGYDLAKAFSSSVRFFWYAQTSQIYLELNKLEKKEFVTCEIIIQTEKPSKKIYSITSKGKDEFLCWLSQENDELSKGNKNAFLMKVFFSGCRPPKECIHMLSDFINDCSQYKSEMQQIPGSIGQYGNLVGSEQKLYWELSADFGYCYIQMCIDWAKRSIKKLEELE</sequence>
<gene>
    <name evidence="3" type="ORF">BXY41_101161</name>
</gene>
<dbReference type="Gene3D" id="1.10.10.10">
    <property type="entry name" value="Winged helix-like DNA-binding domain superfamily/Winged helix DNA-binding domain"/>
    <property type="match status" value="1"/>
</dbReference>
<dbReference type="EMBL" id="PTJA01000001">
    <property type="protein sequence ID" value="PPK83101.1"/>
    <property type="molecule type" value="Genomic_DNA"/>
</dbReference>
<dbReference type="PANTHER" id="PTHR43252:SF2">
    <property type="entry name" value="TRANSCRIPTION REGULATOR, PADR-LIKE FAMILY"/>
    <property type="match status" value="1"/>
</dbReference>
<evidence type="ECO:0000313" key="4">
    <source>
        <dbReference type="Proteomes" id="UP000237749"/>
    </source>
</evidence>
<reference evidence="3 4" key="1">
    <citation type="submission" date="2018-02" db="EMBL/GenBank/DDBJ databases">
        <title>Genomic Encyclopedia of Archaeal and Bacterial Type Strains, Phase II (KMG-II): from individual species to whole genera.</title>
        <authorList>
            <person name="Goeker M."/>
        </authorList>
    </citation>
    <scope>NUCLEOTIDE SEQUENCE [LARGE SCALE GENOMIC DNA]</scope>
    <source>
        <strain evidence="3 4">DSM 3808</strain>
    </source>
</reference>
<protein>
    <submittedName>
        <fullName evidence="3">Virulence activator alpha</fullName>
    </submittedName>
</protein>
<organism evidence="3 4">
    <name type="scientific">Lacrimispora xylanisolvens</name>
    <dbReference type="NCBI Taxonomy" id="384636"/>
    <lineage>
        <taxon>Bacteria</taxon>
        <taxon>Bacillati</taxon>
        <taxon>Bacillota</taxon>
        <taxon>Clostridia</taxon>
        <taxon>Lachnospirales</taxon>
        <taxon>Lachnospiraceae</taxon>
        <taxon>Lacrimispora</taxon>
    </lineage>
</organism>
<dbReference type="InterPro" id="IPR036388">
    <property type="entry name" value="WH-like_DNA-bd_sf"/>
</dbReference>
<name>A0A2S6HY62_9FIRM</name>
<dbReference type="RefSeq" id="WP_104433584.1">
    <property type="nucleotide sequence ID" value="NZ_PTJA01000001.1"/>
</dbReference>
<feature type="domain" description="Transcription regulator PadR N-terminal" evidence="1">
    <location>
        <begin position="7"/>
        <end position="79"/>
    </location>
</feature>
<dbReference type="Gene3D" id="6.10.140.190">
    <property type="match status" value="1"/>
</dbReference>
<dbReference type="InterPro" id="IPR036390">
    <property type="entry name" value="WH_DNA-bd_sf"/>
</dbReference>